<reference evidence="2" key="1">
    <citation type="journal article" date="2015" name="Proc. Natl. Acad. Sci. U.S.A.">
        <title>Genome sequencing of adzuki bean (Vigna angularis) provides insight into high starch and low fat accumulation and domestication.</title>
        <authorList>
            <person name="Yang K."/>
            <person name="Tian Z."/>
            <person name="Chen C."/>
            <person name="Luo L."/>
            <person name="Zhao B."/>
            <person name="Wang Z."/>
            <person name="Yu L."/>
            <person name="Li Y."/>
            <person name="Sun Y."/>
            <person name="Li W."/>
            <person name="Chen Y."/>
            <person name="Li Y."/>
            <person name="Zhang Y."/>
            <person name="Ai D."/>
            <person name="Zhao J."/>
            <person name="Shang C."/>
            <person name="Ma Y."/>
            <person name="Wu B."/>
            <person name="Wang M."/>
            <person name="Gao L."/>
            <person name="Sun D."/>
            <person name="Zhang P."/>
            <person name="Guo F."/>
            <person name="Wang W."/>
            <person name="Li Y."/>
            <person name="Wang J."/>
            <person name="Varshney R.K."/>
            <person name="Wang J."/>
            <person name="Ling H.Q."/>
            <person name="Wan P."/>
        </authorList>
    </citation>
    <scope>NUCLEOTIDE SEQUENCE</scope>
    <source>
        <strain evidence="2">cv. Jingnong 6</strain>
    </source>
</reference>
<name>A0A0L9U4T2_PHAAN</name>
<organism evidence="1 2">
    <name type="scientific">Phaseolus angularis</name>
    <name type="common">Azuki bean</name>
    <name type="synonym">Vigna angularis</name>
    <dbReference type="NCBI Taxonomy" id="3914"/>
    <lineage>
        <taxon>Eukaryota</taxon>
        <taxon>Viridiplantae</taxon>
        <taxon>Streptophyta</taxon>
        <taxon>Embryophyta</taxon>
        <taxon>Tracheophyta</taxon>
        <taxon>Spermatophyta</taxon>
        <taxon>Magnoliopsida</taxon>
        <taxon>eudicotyledons</taxon>
        <taxon>Gunneridae</taxon>
        <taxon>Pentapetalae</taxon>
        <taxon>rosids</taxon>
        <taxon>fabids</taxon>
        <taxon>Fabales</taxon>
        <taxon>Fabaceae</taxon>
        <taxon>Papilionoideae</taxon>
        <taxon>50 kb inversion clade</taxon>
        <taxon>NPAAA clade</taxon>
        <taxon>indigoferoid/millettioid clade</taxon>
        <taxon>Phaseoleae</taxon>
        <taxon>Vigna</taxon>
    </lineage>
</organism>
<gene>
    <name evidence="1" type="ORF">LR48_Vigan03g105900</name>
</gene>
<protein>
    <submittedName>
        <fullName evidence="1">Uncharacterized protein</fullName>
    </submittedName>
</protein>
<sequence>MPPSRDTSCYCPCVLLPFSIKTSSSWTESFPSWTKISCQLLQFAPPKLAAGLSSCTLLPWAVCFACAPPFQPSALLSESSVDVVATERGLPLLLSSGRSNMLDANACLWARCFTRVAGSCWTRESKPKCVLLLLAGCTSFSKLLDGSCWTLAGPNTCALFLSKPPGQSWTCNPSHHFSLLDTTLFKACFTSSIKTNQPFNLLDVHFQMGS</sequence>
<dbReference type="Proteomes" id="UP000053144">
    <property type="component" value="Chromosome 3"/>
</dbReference>
<dbReference type="EMBL" id="CM003373">
    <property type="protein sequence ID" value="KOM37677.1"/>
    <property type="molecule type" value="Genomic_DNA"/>
</dbReference>
<accession>A0A0L9U4T2</accession>
<evidence type="ECO:0000313" key="2">
    <source>
        <dbReference type="Proteomes" id="UP000053144"/>
    </source>
</evidence>
<proteinExistence type="predicted"/>
<evidence type="ECO:0000313" key="1">
    <source>
        <dbReference type="EMBL" id="KOM37677.1"/>
    </source>
</evidence>
<dbReference type="AlphaFoldDB" id="A0A0L9U4T2"/>
<dbReference type="Gramene" id="KOM37677">
    <property type="protein sequence ID" value="KOM37677"/>
    <property type="gene ID" value="LR48_Vigan03g105900"/>
</dbReference>